<dbReference type="PROSITE" id="PS50943">
    <property type="entry name" value="HTH_CROC1"/>
    <property type="match status" value="1"/>
</dbReference>
<name>A0A2P4REP2_RALPI</name>
<accession>A0A2P4REP2</accession>
<dbReference type="AlphaFoldDB" id="A0A2P4REP2"/>
<dbReference type="Proteomes" id="UP001189303">
    <property type="component" value="Unassembled WGS sequence"/>
</dbReference>
<protein>
    <recommendedName>
        <fullName evidence="1">HTH cro/C1-type domain-containing protein</fullName>
    </recommendedName>
</protein>
<evidence type="ECO:0000313" key="5">
    <source>
        <dbReference type="Proteomes" id="UP001199322"/>
    </source>
</evidence>
<keyword evidence="4" id="KW-1185">Reference proteome</keyword>
<dbReference type="Proteomes" id="UP001199322">
    <property type="component" value="Unassembled WGS sequence"/>
</dbReference>
<dbReference type="EMBL" id="QGBI01000024">
    <property type="protein sequence ID" value="MBX3892348.1"/>
    <property type="molecule type" value="Genomic_DNA"/>
</dbReference>
<reference evidence="3" key="1">
    <citation type="submission" date="2018-06" db="EMBL/GenBank/DDBJ databases">
        <authorList>
            <person name="O'Rourke A."/>
        </authorList>
    </citation>
    <scope>NUCLEOTIDE SEQUENCE</scope>
    <source>
        <strain evidence="3">132550021-3</strain>
    </source>
</reference>
<dbReference type="EMBL" id="CATWFT010000019">
    <property type="protein sequence ID" value="CAJ0730501.1"/>
    <property type="molecule type" value="Genomic_DNA"/>
</dbReference>
<dbReference type="RefSeq" id="WP_012762978.1">
    <property type="nucleotide sequence ID" value="NZ_CATWFT010000019.1"/>
</dbReference>
<gene>
    <name evidence="3" type="ORF">DEE74_20995</name>
    <name evidence="2" type="ORF">R38712_04402</name>
</gene>
<comment type="caution">
    <text evidence="3">The sequence shown here is derived from an EMBL/GenBank/DDBJ whole genome shotgun (WGS) entry which is preliminary data.</text>
</comment>
<evidence type="ECO:0000313" key="2">
    <source>
        <dbReference type="EMBL" id="CAJ0730501.1"/>
    </source>
</evidence>
<dbReference type="InterPro" id="IPR001387">
    <property type="entry name" value="Cro/C1-type_HTH"/>
</dbReference>
<evidence type="ECO:0000313" key="4">
    <source>
        <dbReference type="Proteomes" id="UP001189303"/>
    </source>
</evidence>
<reference evidence="2 4" key="2">
    <citation type="submission" date="2023-07" db="EMBL/GenBank/DDBJ databases">
        <authorList>
            <person name="Peeters C."/>
        </authorList>
    </citation>
    <scope>NUCLEOTIDE SEQUENCE [LARGE SCALE GENOMIC DNA]</scope>
    <source>
        <strain evidence="2 4">R-38712</strain>
    </source>
</reference>
<feature type="domain" description="HTH cro/C1-type" evidence="1">
    <location>
        <begin position="264"/>
        <end position="302"/>
    </location>
</feature>
<evidence type="ECO:0000313" key="3">
    <source>
        <dbReference type="EMBL" id="MBX3892348.1"/>
    </source>
</evidence>
<organism evidence="3 5">
    <name type="scientific">Ralstonia pickettii</name>
    <name type="common">Burkholderia pickettii</name>
    <dbReference type="NCBI Taxonomy" id="329"/>
    <lineage>
        <taxon>Bacteria</taxon>
        <taxon>Pseudomonadati</taxon>
        <taxon>Pseudomonadota</taxon>
        <taxon>Betaproteobacteria</taxon>
        <taxon>Burkholderiales</taxon>
        <taxon>Burkholderiaceae</taxon>
        <taxon>Ralstonia</taxon>
    </lineage>
</organism>
<evidence type="ECO:0000259" key="1">
    <source>
        <dbReference type="PROSITE" id="PS50943"/>
    </source>
</evidence>
<sequence length="385" mass="43383">MSKKARSNAVFHTPFEGKPAPPSRVGLFAFSPDVHLKLYSVGTQREITTLGLAAAWKRLTRFLRKERQDEVKGMRLMAGVLEEFSAKLGGQPQWEEFNRALAGDAAAKAKVEERSRFEWLFRGFDTGPEDWREHHFYLIALERAGITALHMGLAGDLPSTADYIATHPLLKHLLWPEAYEAFRRASQLDDLRALIFAMSVDAHLGYLAAWDVQLAAGGDSVFSCMMPSSTRPGRNPTSLFYDELQRRLGKDSIGRVLSSFEGSRTGLDQSTLNRWSAGTHSPDLATLHVLLDAYGLKRSDELLYPQFWCAKNLNMLGHYAQRLVDAAHLAADSPEVVKIWPWPDYPFGHKSFEAWVADRYPYWLAYHREHGEEVKALALPQVNAA</sequence>
<proteinExistence type="predicted"/>
<dbReference type="CDD" id="cd00093">
    <property type="entry name" value="HTH_XRE"/>
    <property type="match status" value="1"/>
</dbReference>